<organism evidence="4 5">
    <name type="scientific">Herbinix hemicellulosilytica</name>
    <dbReference type="NCBI Taxonomy" id="1564487"/>
    <lineage>
        <taxon>Bacteria</taxon>
        <taxon>Bacillati</taxon>
        <taxon>Bacillota</taxon>
        <taxon>Clostridia</taxon>
        <taxon>Lachnospirales</taxon>
        <taxon>Lachnospiraceae</taxon>
        <taxon>Herbinix</taxon>
    </lineage>
</organism>
<dbReference type="Proteomes" id="UP000236497">
    <property type="component" value="Unassembled WGS sequence"/>
</dbReference>
<accession>A0A0H5SKA4</accession>
<dbReference type="InterPro" id="IPR000297">
    <property type="entry name" value="PPIase_PpiC"/>
</dbReference>
<keyword evidence="5" id="KW-1185">Reference proteome</keyword>
<protein>
    <recommendedName>
        <fullName evidence="3">PpiC domain-containing protein</fullName>
    </recommendedName>
</protein>
<keyword evidence="2" id="KW-0812">Transmembrane</keyword>
<feature type="transmembrane region" description="Helical" evidence="2">
    <location>
        <begin position="26"/>
        <end position="44"/>
    </location>
</feature>
<name>A0A0H5SKA4_HERHM</name>
<proteinExistence type="predicted"/>
<evidence type="ECO:0000313" key="4">
    <source>
        <dbReference type="EMBL" id="CRZ35520.1"/>
    </source>
</evidence>
<dbReference type="Gene3D" id="3.10.50.40">
    <property type="match status" value="1"/>
</dbReference>
<keyword evidence="1" id="KW-0413">Isomerase</keyword>
<evidence type="ECO:0000313" key="5">
    <source>
        <dbReference type="Proteomes" id="UP000236497"/>
    </source>
</evidence>
<dbReference type="GO" id="GO:0003755">
    <property type="term" value="F:peptidyl-prolyl cis-trans isomerase activity"/>
    <property type="evidence" value="ECO:0007669"/>
    <property type="project" value="UniProtKB-KW"/>
</dbReference>
<evidence type="ECO:0000256" key="2">
    <source>
        <dbReference type="SAM" id="Phobius"/>
    </source>
</evidence>
<dbReference type="PROSITE" id="PS50198">
    <property type="entry name" value="PPIC_PPIASE_2"/>
    <property type="match status" value="1"/>
</dbReference>
<sequence length="366" mass="43027">MNKTKKTIKGTQNIKKKKQFKISPKIWIATSAVLGLLLIGAILFDQLYKRPLITIEGEKLYLEDLTYYFYNSESTYDYMNQLFGGSYWDMTYDYSTGMTVRDYAKLETINNVIYTEVLYREAVANGYTLTQEEENTIKEDIDKFLNDSGLSEKFIERNGFTPEYLTEIFTKIKLAERYKQDVIDLLPIDEEAIKADINYDEYRQYDIEYLFISTKKTNEENSSTEPMSEDEKKAAYDKIADMREKALNTEDWSTLVPVEENELRYLKTNFLAKDTFFTDEFKESVMALENGEISEILETEDGYYVVRMINNNSSEAYNNAVEQAIKDKEEEAFSKQYTENILPKYDYKLHERAIRNLRMGRITMVD</sequence>
<keyword evidence="1" id="KW-0697">Rotamase</keyword>
<reference evidence="4 5" key="1">
    <citation type="submission" date="2015-06" db="EMBL/GenBank/DDBJ databases">
        <authorList>
            <person name="Wibberg Daniel"/>
        </authorList>
    </citation>
    <scope>NUCLEOTIDE SEQUENCE [LARGE SCALE GENOMIC DNA]</scope>
    <source>
        <strain evidence="4 5">T3/55T</strain>
    </source>
</reference>
<keyword evidence="2" id="KW-1133">Transmembrane helix</keyword>
<gene>
    <name evidence="4" type="ORF">HHT355_2331</name>
</gene>
<dbReference type="SUPFAM" id="SSF54534">
    <property type="entry name" value="FKBP-like"/>
    <property type="match status" value="1"/>
</dbReference>
<keyword evidence="2" id="KW-0472">Membrane</keyword>
<evidence type="ECO:0000259" key="3">
    <source>
        <dbReference type="PROSITE" id="PS50198"/>
    </source>
</evidence>
<dbReference type="RefSeq" id="WP_103203600.1">
    <property type="nucleotide sequence ID" value="NZ_CVTD020000026.1"/>
</dbReference>
<dbReference type="OrthoDB" id="2027928at2"/>
<feature type="domain" description="PpiC" evidence="3">
    <location>
        <begin position="202"/>
        <end position="310"/>
    </location>
</feature>
<evidence type="ECO:0000256" key="1">
    <source>
        <dbReference type="PROSITE-ProRule" id="PRU00278"/>
    </source>
</evidence>
<dbReference type="AlphaFoldDB" id="A0A0H5SKA4"/>
<dbReference type="InterPro" id="IPR046357">
    <property type="entry name" value="PPIase_dom_sf"/>
</dbReference>
<dbReference type="EMBL" id="CVTD020000026">
    <property type="protein sequence ID" value="CRZ35520.1"/>
    <property type="molecule type" value="Genomic_DNA"/>
</dbReference>